<dbReference type="InterPro" id="IPR037079">
    <property type="entry name" value="AF2212/PG0164-like_sf"/>
</dbReference>
<evidence type="ECO:0000313" key="2">
    <source>
        <dbReference type="Proteomes" id="UP000190989"/>
    </source>
</evidence>
<evidence type="ECO:0008006" key="3">
    <source>
        <dbReference type="Google" id="ProtNLM"/>
    </source>
</evidence>
<reference evidence="2" key="1">
    <citation type="submission" date="2017-02" db="EMBL/GenBank/DDBJ databases">
        <authorList>
            <person name="Varghese N."/>
            <person name="Submissions S."/>
        </authorList>
    </citation>
    <scope>NUCLEOTIDE SEQUENCE [LARGE SCALE GENOMIC DNA]</scope>
    <source>
        <strain evidence="2">SM117</strain>
    </source>
</reference>
<evidence type="ECO:0000313" key="1">
    <source>
        <dbReference type="EMBL" id="SLK05901.1"/>
    </source>
</evidence>
<dbReference type="Gene3D" id="2.40.30.100">
    <property type="entry name" value="AF2212/PG0164-like"/>
    <property type="match status" value="1"/>
</dbReference>
<dbReference type="STRING" id="428990.SAMN06295987_105263"/>
<dbReference type="SUPFAM" id="SSF141694">
    <property type="entry name" value="AF2212/PG0164-like"/>
    <property type="match status" value="1"/>
</dbReference>
<name>A0A1U6ID13_9SPHN</name>
<dbReference type="EMBL" id="FVZE01000005">
    <property type="protein sequence ID" value="SLK05901.1"/>
    <property type="molecule type" value="Genomic_DNA"/>
</dbReference>
<sequence>MKERNTVPLVETLTHVAQLWRWTGASGAGTWHFLTIDGEAGDALSGTAVMRKLEGTARGFGSLKVKARIGASEFATSVFPSKSDGGWLLPIKAAVRKAEGLAEGDSVEVMLEY</sequence>
<organism evidence="1 2">
    <name type="scientific">Novosphingobium mathurense</name>
    <dbReference type="NCBI Taxonomy" id="428990"/>
    <lineage>
        <taxon>Bacteria</taxon>
        <taxon>Pseudomonadati</taxon>
        <taxon>Pseudomonadota</taxon>
        <taxon>Alphaproteobacteria</taxon>
        <taxon>Sphingomonadales</taxon>
        <taxon>Sphingomonadaceae</taxon>
        <taxon>Novosphingobium</taxon>
    </lineage>
</organism>
<dbReference type="Proteomes" id="UP000190989">
    <property type="component" value="Unassembled WGS sequence"/>
</dbReference>
<protein>
    <recommendedName>
        <fullName evidence="3">DUF1905 domain-containing protein</fullName>
    </recommendedName>
</protein>
<keyword evidence="2" id="KW-1185">Reference proteome</keyword>
<dbReference type="AlphaFoldDB" id="A0A1U6ID13"/>
<dbReference type="Pfam" id="PF08922">
    <property type="entry name" value="DUF1905"/>
    <property type="match status" value="1"/>
</dbReference>
<gene>
    <name evidence="1" type="ORF">SAMN06295987_105263</name>
</gene>
<dbReference type="InterPro" id="IPR015018">
    <property type="entry name" value="DUF1905"/>
</dbReference>
<dbReference type="RefSeq" id="WP_054945667.1">
    <property type="nucleotide sequence ID" value="NZ_FVZE01000005.1"/>
</dbReference>
<proteinExistence type="predicted"/>
<accession>A0A1U6ID13</accession>